<evidence type="ECO:0000313" key="2">
    <source>
        <dbReference type="Proteomes" id="UP001341840"/>
    </source>
</evidence>
<sequence>MNHHELLLYWRKLVLLKGVHFVMMSNSNRQHIKSCIDNLMNRVKDVPLSLMWQMAKLHALDDLRFPETSQFEVCCNVCFRRSNGFRTCAMND</sequence>
<dbReference type="EMBL" id="JASCZI010151421">
    <property type="protein sequence ID" value="MED6172742.1"/>
    <property type="molecule type" value="Genomic_DNA"/>
</dbReference>
<name>A0ABU6VH73_9FABA</name>
<reference evidence="1 2" key="1">
    <citation type="journal article" date="2023" name="Plants (Basel)">
        <title>Bridging the Gap: Combining Genomics and Transcriptomics Approaches to Understand Stylosanthes scabra, an Orphan Legume from the Brazilian Caatinga.</title>
        <authorList>
            <person name="Ferreira-Neto J.R.C."/>
            <person name="da Silva M.D."/>
            <person name="Binneck E."/>
            <person name="de Melo N.F."/>
            <person name="da Silva R.H."/>
            <person name="de Melo A.L.T.M."/>
            <person name="Pandolfi V."/>
            <person name="Bustamante F.O."/>
            <person name="Brasileiro-Vidal A.C."/>
            <person name="Benko-Iseppon A.M."/>
        </authorList>
    </citation>
    <scope>NUCLEOTIDE SEQUENCE [LARGE SCALE GENOMIC DNA]</scope>
    <source>
        <tissue evidence="1">Leaves</tissue>
    </source>
</reference>
<evidence type="ECO:0000313" key="1">
    <source>
        <dbReference type="EMBL" id="MED6172742.1"/>
    </source>
</evidence>
<keyword evidence="2" id="KW-1185">Reference proteome</keyword>
<proteinExistence type="predicted"/>
<comment type="caution">
    <text evidence="1">The sequence shown here is derived from an EMBL/GenBank/DDBJ whole genome shotgun (WGS) entry which is preliminary data.</text>
</comment>
<dbReference type="Proteomes" id="UP001341840">
    <property type="component" value="Unassembled WGS sequence"/>
</dbReference>
<accession>A0ABU6VH73</accession>
<organism evidence="1 2">
    <name type="scientific">Stylosanthes scabra</name>
    <dbReference type="NCBI Taxonomy" id="79078"/>
    <lineage>
        <taxon>Eukaryota</taxon>
        <taxon>Viridiplantae</taxon>
        <taxon>Streptophyta</taxon>
        <taxon>Embryophyta</taxon>
        <taxon>Tracheophyta</taxon>
        <taxon>Spermatophyta</taxon>
        <taxon>Magnoliopsida</taxon>
        <taxon>eudicotyledons</taxon>
        <taxon>Gunneridae</taxon>
        <taxon>Pentapetalae</taxon>
        <taxon>rosids</taxon>
        <taxon>fabids</taxon>
        <taxon>Fabales</taxon>
        <taxon>Fabaceae</taxon>
        <taxon>Papilionoideae</taxon>
        <taxon>50 kb inversion clade</taxon>
        <taxon>dalbergioids sensu lato</taxon>
        <taxon>Dalbergieae</taxon>
        <taxon>Pterocarpus clade</taxon>
        <taxon>Stylosanthes</taxon>
    </lineage>
</organism>
<gene>
    <name evidence="1" type="ORF">PIB30_052802</name>
</gene>
<protein>
    <submittedName>
        <fullName evidence="1">Uncharacterized protein</fullName>
    </submittedName>
</protein>